<gene>
    <name evidence="7" type="ORF">CUMW_210360</name>
</gene>
<dbReference type="InterPro" id="IPR011990">
    <property type="entry name" value="TPR-like_helical_dom_sf"/>
</dbReference>
<dbReference type="STRING" id="55188.A0A2H5QA20"/>
<keyword evidence="5" id="KW-0539">Nucleus</keyword>
<dbReference type="Proteomes" id="UP000236630">
    <property type="component" value="Unassembled WGS sequence"/>
</dbReference>
<keyword evidence="3" id="KW-0677">Repeat</keyword>
<dbReference type="GO" id="GO:0008380">
    <property type="term" value="P:RNA splicing"/>
    <property type="evidence" value="ECO:0007669"/>
    <property type="project" value="UniProtKB-KW"/>
</dbReference>
<keyword evidence="2" id="KW-0507">mRNA processing</keyword>
<dbReference type="SUPFAM" id="SSF48452">
    <property type="entry name" value="TPR-like"/>
    <property type="match status" value="1"/>
</dbReference>
<protein>
    <recommendedName>
        <fullName evidence="9">Suppressor of forked domain-containing protein</fullName>
    </recommendedName>
</protein>
<sequence length="310" mass="35169">MEPKEETLATIPEEEEDGDTVIPGVENNPKPTAKDNSSDSSDASDSDSDSESEDESKQSMELQTLQYQLSNEPSNYDTHVQVLRKMGEIEKLRQAREAMNEIFPLTPAMWQEWARDEASISAGPEALLGVEKIYERGVSDYLSVPLWCDYLKFVQEYESSIREFLPDGISKARNLFERAITAAGLHVSEGSKIWELYREFELAIFCRIDETNLKEKEKQVQRIRSIFRHQLSVPLANSSTTFLAYKSWEVEQGAVLDVESSNLDGISSNVASAYQKALEMCKAHLEELISRQDLSGSEKFQQYMVLILKS</sequence>
<evidence type="ECO:0000256" key="1">
    <source>
        <dbReference type="ARBA" id="ARBA00004123"/>
    </source>
</evidence>
<evidence type="ECO:0000313" key="7">
    <source>
        <dbReference type="EMBL" id="GAY61487.1"/>
    </source>
</evidence>
<name>A0A2H5QA20_CITUN</name>
<dbReference type="SMART" id="SM00386">
    <property type="entry name" value="HAT"/>
    <property type="match status" value="4"/>
</dbReference>
<reference evidence="7 8" key="1">
    <citation type="journal article" date="2017" name="Front. Genet.">
        <title>Draft sequencing of the heterozygous diploid genome of Satsuma (Citrus unshiu Marc.) using a hybrid assembly approach.</title>
        <authorList>
            <person name="Shimizu T."/>
            <person name="Tanizawa Y."/>
            <person name="Mochizuki T."/>
            <person name="Nagasaki H."/>
            <person name="Yoshioka T."/>
            <person name="Toyoda A."/>
            <person name="Fujiyama A."/>
            <person name="Kaminuma E."/>
            <person name="Nakamura Y."/>
        </authorList>
    </citation>
    <scope>NUCLEOTIDE SEQUENCE [LARGE SCALE GENOMIC DNA]</scope>
    <source>
        <strain evidence="8">cv. Miyagawa wase</strain>
    </source>
</reference>
<dbReference type="GO" id="GO:0005634">
    <property type="term" value="C:nucleus"/>
    <property type="evidence" value="ECO:0007669"/>
    <property type="project" value="UniProtKB-SubCell"/>
</dbReference>
<dbReference type="PANTHER" id="PTHR17204:SF25">
    <property type="entry name" value="RRM DOMAIN-CONTAINING PROTEIN"/>
    <property type="match status" value="1"/>
</dbReference>
<evidence type="ECO:0000256" key="2">
    <source>
        <dbReference type="ARBA" id="ARBA00022664"/>
    </source>
</evidence>
<evidence type="ECO:0000256" key="3">
    <source>
        <dbReference type="ARBA" id="ARBA00022737"/>
    </source>
</evidence>
<comment type="subcellular location">
    <subcellularLocation>
        <location evidence="1">Nucleus</location>
    </subcellularLocation>
</comment>
<feature type="compositionally biased region" description="Acidic residues" evidence="6">
    <location>
        <begin position="42"/>
        <end position="54"/>
    </location>
</feature>
<evidence type="ECO:0008006" key="9">
    <source>
        <dbReference type="Google" id="ProtNLM"/>
    </source>
</evidence>
<accession>A0A2H5QA20</accession>
<feature type="region of interest" description="Disordered" evidence="6">
    <location>
        <begin position="1"/>
        <end position="60"/>
    </location>
</feature>
<comment type="caution">
    <text evidence="7">The sequence shown here is derived from an EMBL/GenBank/DDBJ whole genome shotgun (WGS) entry which is preliminary data.</text>
</comment>
<evidence type="ECO:0000256" key="5">
    <source>
        <dbReference type="ARBA" id="ARBA00023242"/>
    </source>
</evidence>
<dbReference type="Pfam" id="PF23240">
    <property type="entry name" value="HAT_PRP39_N"/>
    <property type="match status" value="1"/>
</dbReference>
<evidence type="ECO:0000313" key="8">
    <source>
        <dbReference type="Proteomes" id="UP000236630"/>
    </source>
</evidence>
<dbReference type="EMBL" id="BDQV01000272">
    <property type="protein sequence ID" value="GAY61487.1"/>
    <property type="molecule type" value="Genomic_DNA"/>
</dbReference>
<organism evidence="7 8">
    <name type="scientific">Citrus unshiu</name>
    <name type="common">Satsuma mandarin</name>
    <name type="synonym">Citrus nobilis var. unshiu</name>
    <dbReference type="NCBI Taxonomy" id="55188"/>
    <lineage>
        <taxon>Eukaryota</taxon>
        <taxon>Viridiplantae</taxon>
        <taxon>Streptophyta</taxon>
        <taxon>Embryophyta</taxon>
        <taxon>Tracheophyta</taxon>
        <taxon>Spermatophyta</taxon>
        <taxon>Magnoliopsida</taxon>
        <taxon>eudicotyledons</taxon>
        <taxon>Gunneridae</taxon>
        <taxon>Pentapetalae</taxon>
        <taxon>rosids</taxon>
        <taxon>malvids</taxon>
        <taxon>Sapindales</taxon>
        <taxon>Rutaceae</taxon>
        <taxon>Aurantioideae</taxon>
        <taxon>Citrus</taxon>
    </lineage>
</organism>
<dbReference type="Gene3D" id="1.25.40.10">
    <property type="entry name" value="Tetratricopeptide repeat domain"/>
    <property type="match status" value="1"/>
</dbReference>
<evidence type="ECO:0000256" key="6">
    <source>
        <dbReference type="SAM" id="MobiDB-lite"/>
    </source>
</evidence>
<keyword evidence="4" id="KW-0508">mRNA splicing</keyword>
<dbReference type="InterPro" id="IPR003107">
    <property type="entry name" value="HAT"/>
</dbReference>
<dbReference type="AlphaFoldDB" id="A0A2H5QA20"/>
<proteinExistence type="predicted"/>
<evidence type="ECO:0000256" key="4">
    <source>
        <dbReference type="ARBA" id="ARBA00023187"/>
    </source>
</evidence>
<dbReference type="GO" id="GO:0006397">
    <property type="term" value="P:mRNA processing"/>
    <property type="evidence" value="ECO:0007669"/>
    <property type="project" value="UniProtKB-KW"/>
</dbReference>
<dbReference type="PANTHER" id="PTHR17204">
    <property type="entry name" value="PRE-MRNA PROCESSING PROTEIN PRP39-RELATED"/>
    <property type="match status" value="1"/>
</dbReference>
<keyword evidence="8" id="KW-1185">Reference proteome</keyword>